<reference evidence="2 3" key="1">
    <citation type="submission" date="2019-03" db="EMBL/GenBank/DDBJ databases">
        <title>Single cell metagenomics reveals metabolic interactions within the superorganism composed of flagellate Streblomastix strix and complex community of Bacteroidetes bacteria on its surface.</title>
        <authorList>
            <person name="Treitli S.C."/>
            <person name="Kolisko M."/>
            <person name="Husnik F."/>
            <person name="Keeling P."/>
            <person name="Hampl V."/>
        </authorList>
    </citation>
    <scope>NUCLEOTIDE SEQUENCE [LARGE SCALE GENOMIC DNA]</scope>
    <source>
        <strain evidence="2">ST1C</strain>
    </source>
</reference>
<proteinExistence type="predicted"/>
<protein>
    <submittedName>
        <fullName evidence="2">Uncharacterized protein</fullName>
    </submittedName>
</protein>
<sequence>MTTSTQQWGPASDDMPWDSSPFQPAENLFEIDTKTPFDQQAYDQRLKYAYDMGMLKPAPKRKFINISQLPVYEQLDYKPPRKLGKRQSQGPSTDLDEAMTQLGYLVAGKLHRDISKVDRLIQPQSAQDWLREKKLDKKGWTVSSEDFDNDASTPNDTIVRNGQGKMFSIAGYRTTAPKKRLQTMLYDEANPKKQDRKRTSMKTWYDANVKPNKYVSPWNYFKKLVAQALKGFGHRIQKVQEVGEDIHNKQRNAYTILPSVIWRDHFIKKLLPNFLSPEIANTYAQVDLSELDKKDPGKYKQINDNAKAYFDSLFEYDPSGRLIKAPAQIDIEIAQAVKNAILSGKDKQNNFLFNVSELI</sequence>
<name>A0A5J4WVF4_9EUKA</name>
<dbReference type="AlphaFoldDB" id="A0A5J4WVF4"/>
<evidence type="ECO:0000313" key="2">
    <source>
        <dbReference type="EMBL" id="KAA6398335.1"/>
    </source>
</evidence>
<feature type="region of interest" description="Disordered" evidence="1">
    <location>
        <begin position="1"/>
        <end position="25"/>
    </location>
</feature>
<dbReference type="Proteomes" id="UP000324800">
    <property type="component" value="Unassembled WGS sequence"/>
</dbReference>
<accession>A0A5J4WVF4</accession>
<comment type="caution">
    <text evidence="2">The sequence shown here is derived from an EMBL/GenBank/DDBJ whole genome shotgun (WGS) entry which is preliminary data.</text>
</comment>
<gene>
    <name evidence="2" type="ORF">EZS28_006143</name>
</gene>
<organism evidence="2 3">
    <name type="scientific">Streblomastix strix</name>
    <dbReference type="NCBI Taxonomy" id="222440"/>
    <lineage>
        <taxon>Eukaryota</taxon>
        <taxon>Metamonada</taxon>
        <taxon>Preaxostyla</taxon>
        <taxon>Oxymonadida</taxon>
        <taxon>Streblomastigidae</taxon>
        <taxon>Streblomastix</taxon>
    </lineage>
</organism>
<dbReference type="EMBL" id="SNRW01000980">
    <property type="protein sequence ID" value="KAA6398335.1"/>
    <property type="molecule type" value="Genomic_DNA"/>
</dbReference>
<evidence type="ECO:0000256" key="1">
    <source>
        <dbReference type="SAM" id="MobiDB-lite"/>
    </source>
</evidence>
<evidence type="ECO:0000313" key="3">
    <source>
        <dbReference type="Proteomes" id="UP000324800"/>
    </source>
</evidence>